<feature type="domain" description="NADP-dependent oxidoreductase" evidence="1">
    <location>
        <begin position="13"/>
        <end position="267"/>
    </location>
</feature>
<accession>A0A3N4MU08</accession>
<organism evidence="2 3">
    <name type="scientific">Neisseria weixii</name>
    <dbReference type="NCBI Taxonomy" id="1853276"/>
    <lineage>
        <taxon>Bacteria</taxon>
        <taxon>Pseudomonadati</taxon>
        <taxon>Pseudomonadota</taxon>
        <taxon>Betaproteobacteria</taxon>
        <taxon>Neisseriales</taxon>
        <taxon>Neisseriaceae</taxon>
        <taxon>Neisseria</taxon>
    </lineage>
</organism>
<dbReference type="InterPro" id="IPR023210">
    <property type="entry name" value="NADP_OxRdtase_dom"/>
</dbReference>
<dbReference type="GO" id="GO:0016491">
    <property type="term" value="F:oxidoreductase activity"/>
    <property type="evidence" value="ECO:0007669"/>
    <property type="project" value="InterPro"/>
</dbReference>
<gene>
    <name evidence="2" type="ORF">EGK74_05680</name>
</gene>
<reference evidence="2 3" key="1">
    <citation type="submission" date="2018-11" db="EMBL/GenBank/DDBJ databases">
        <title>Neisseria weixii sp. nov. isolated from the rectal contents of plateau pika (Ochotona cruzoniae).</title>
        <authorList>
            <person name="Zhang G."/>
        </authorList>
    </citation>
    <scope>NUCLEOTIDE SEQUENCE [LARGE SCALE GENOMIC DNA]</scope>
    <source>
        <strain evidence="2 3">10009</strain>
    </source>
</reference>
<sequence>MVNNTLLNHGKSGMGTWHLGDYAASRQEEIAALRYGLEHGVSIIDTAEMYGNGRSENLVGEAIQPFARDSIYLISKVLPSNANRHNLECSLDASLRQLQTDYLDMYLYHWRGATPLAETVELMENMVQKGKIKAWGVSNFDLEDMQELHEAGGIHCETNEVLYHLGSRGIEFALKPWQDANAISTIAYCPLAQAGDLQDDLLRHPAVRQVAAELNISVYQVLLCFTLAQSNMVSIPRTGKTAHMKELVDCLDICLSPEQYAVLDEAYPAPQWRVPLDIQ</sequence>
<dbReference type="EMBL" id="RPFL01000013">
    <property type="protein sequence ID" value="RPD87384.1"/>
    <property type="molecule type" value="Genomic_DNA"/>
</dbReference>
<evidence type="ECO:0000259" key="1">
    <source>
        <dbReference type="Pfam" id="PF00248"/>
    </source>
</evidence>
<dbReference type="RefSeq" id="WP_123804175.1">
    <property type="nucleotide sequence ID" value="NZ_RPFL01000013.1"/>
</dbReference>
<dbReference type="PANTHER" id="PTHR43638:SF3">
    <property type="entry name" value="ALDEHYDE REDUCTASE"/>
    <property type="match status" value="1"/>
</dbReference>
<comment type="caution">
    <text evidence="2">The sequence shown here is derived from an EMBL/GenBank/DDBJ whole genome shotgun (WGS) entry which is preliminary data.</text>
</comment>
<dbReference type="PANTHER" id="PTHR43638">
    <property type="entry name" value="OXIDOREDUCTASE, ALDO/KETO REDUCTASE FAMILY PROTEIN"/>
    <property type="match status" value="1"/>
</dbReference>
<dbReference type="OrthoDB" id="9772407at2"/>
<keyword evidence="3" id="KW-1185">Reference proteome</keyword>
<dbReference type="InterPro" id="IPR036812">
    <property type="entry name" value="NAD(P)_OxRdtase_dom_sf"/>
</dbReference>
<dbReference type="InterPro" id="IPR020471">
    <property type="entry name" value="AKR"/>
</dbReference>
<evidence type="ECO:0000313" key="3">
    <source>
        <dbReference type="Proteomes" id="UP000272412"/>
    </source>
</evidence>
<dbReference type="SUPFAM" id="SSF51430">
    <property type="entry name" value="NAD(P)-linked oxidoreductase"/>
    <property type="match status" value="1"/>
</dbReference>
<dbReference type="PRINTS" id="PR00069">
    <property type="entry name" value="ALDKETRDTASE"/>
</dbReference>
<dbReference type="Gene3D" id="3.20.20.100">
    <property type="entry name" value="NADP-dependent oxidoreductase domain"/>
    <property type="match status" value="1"/>
</dbReference>
<dbReference type="Proteomes" id="UP000272412">
    <property type="component" value="Unassembled WGS sequence"/>
</dbReference>
<protein>
    <submittedName>
        <fullName evidence="2">Aldo/keto reductase</fullName>
    </submittedName>
</protein>
<evidence type="ECO:0000313" key="2">
    <source>
        <dbReference type="EMBL" id="RPD87384.1"/>
    </source>
</evidence>
<dbReference type="Pfam" id="PF00248">
    <property type="entry name" value="Aldo_ket_red"/>
    <property type="match status" value="1"/>
</dbReference>
<name>A0A3N4MU08_9NEIS</name>
<dbReference type="AlphaFoldDB" id="A0A3N4MU08"/>
<proteinExistence type="predicted"/>